<dbReference type="SUPFAM" id="SSF88723">
    <property type="entry name" value="PIN domain-like"/>
    <property type="match status" value="1"/>
</dbReference>
<dbReference type="EMBL" id="UGQE01000001">
    <property type="protein sequence ID" value="STZ09723.1"/>
    <property type="molecule type" value="Genomic_DNA"/>
</dbReference>
<accession>A0A1T0A836</accession>
<dbReference type="InterPro" id="IPR029060">
    <property type="entry name" value="PIN-like_dom_sf"/>
</dbReference>
<evidence type="ECO:0000313" key="5">
    <source>
        <dbReference type="Proteomes" id="UP000255279"/>
    </source>
</evidence>
<dbReference type="Gene3D" id="3.40.50.1010">
    <property type="entry name" value="5'-nuclease"/>
    <property type="match status" value="1"/>
</dbReference>
<dbReference type="EMBL" id="MUXU01000018">
    <property type="protein sequence ID" value="OOR91874.1"/>
    <property type="molecule type" value="Genomic_DNA"/>
</dbReference>
<keyword evidence="4" id="KW-1185">Reference proteome</keyword>
<dbReference type="STRING" id="34060.B0181_02240"/>
<gene>
    <name evidence="2" type="ORF">B0181_02240</name>
    <name evidence="3" type="ORF">NCTC10293_00033</name>
</gene>
<dbReference type="InterPro" id="IPR041705">
    <property type="entry name" value="PIN_Sll0205"/>
</dbReference>
<evidence type="ECO:0000313" key="2">
    <source>
        <dbReference type="EMBL" id="OOR91874.1"/>
    </source>
</evidence>
<protein>
    <recommendedName>
        <fullName evidence="1">PIN domain-containing protein</fullName>
    </recommendedName>
</protein>
<dbReference type="Proteomes" id="UP000255279">
    <property type="component" value="Unassembled WGS sequence"/>
</dbReference>
<name>A0A1T0A836_9GAMM</name>
<dbReference type="InterPro" id="IPR002716">
    <property type="entry name" value="PIN_dom"/>
</dbReference>
<evidence type="ECO:0000259" key="1">
    <source>
        <dbReference type="Pfam" id="PF01850"/>
    </source>
</evidence>
<reference evidence="2 4" key="1">
    <citation type="submission" date="2017-02" db="EMBL/GenBank/DDBJ databases">
        <title>Draft genome sequence of Moraxella caviae CCUG 355 type strain.</title>
        <authorList>
            <person name="Engstrom-Jakobsson H."/>
            <person name="Salva-Serra F."/>
            <person name="Thorell K."/>
            <person name="Gonzales-Siles L."/>
            <person name="Karlsson R."/>
            <person name="Boulund F."/>
            <person name="Engstrand L."/>
            <person name="Moore E."/>
        </authorList>
    </citation>
    <scope>NUCLEOTIDE SEQUENCE [LARGE SCALE GENOMIC DNA]</scope>
    <source>
        <strain evidence="2 4">CCUG 355</strain>
    </source>
</reference>
<dbReference type="Proteomes" id="UP000190435">
    <property type="component" value="Unassembled WGS sequence"/>
</dbReference>
<feature type="domain" description="PIN" evidence="1">
    <location>
        <begin position="4"/>
        <end position="122"/>
    </location>
</feature>
<dbReference type="PANTHER" id="PTHR36173:SF2">
    <property type="entry name" value="RIBONUCLEASE VAPC16"/>
    <property type="match status" value="1"/>
</dbReference>
<dbReference type="OrthoDB" id="9798990at2"/>
<dbReference type="InterPro" id="IPR052919">
    <property type="entry name" value="TA_system_RNase"/>
</dbReference>
<dbReference type="Pfam" id="PF01850">
    <property type="entry name" value="PIN"/>
    <property type="match status" value="1"/>
</dbReference>
<proteinExistence type="predicted"/>
<dbReference type="RefSeq" id="WP_078275864.1">
    <property type="nucleotide sequence ID" value="NZ_MUXU01000018.1"/>
</dbReference>
<reference evidence="3 5" key="2">
    <citation type="submission" date="2018-06" db="EMBL/GenBank/DDBJ databases">
        <authorList>
            <consortium name="Pathogen Informatics"/>
            <person name="Doyle S."/>
        </authorList>
    </citation>
    <scope>NUCLEOTIDE SEQUENCE [LARGE SCALE GENOMIC DNA]</scope>
    <source>
        <strain evidence="3 5">NCTC10293</strain>
    </source>
</reference>
<dbReference type="AlphaFoldDB" id="A0A1T0A836"/>
<evidence type="ECO:0000313" key="3">
    <source>
        <dbReference type="EMBL" id="STZ09723.1"/>
    </source>
</evidence>
<dbReference type="CDD" id="cd09872">
    <property type="entry name" value="PIN_Sll0205-like"/>
    <property type="match status" value="1"/>
</dbReference>
<sequence>MASYLVDTHVYLWADHAVHKLCPKVREILANPKHTIYLSMASLWEMQIKIQLGKLTLDTPLQEAMNRVCKQGLYQILPIKLSHLWTLERLPHLHNDPFDRLLMAQSLNEKLPFITADSKILQYGMIECVAN</sequence>
<organism evidence="2 4">
    <name type="scientific">Moraxella caviae</name>
    <dbReference type="NCBI Taxonomy" id="34060"/>
    <lineage>
        <taxon>Bacteria</taxon>
        <taxon>Pseudomonadati</taxon>
        <taxon>Pseudomonadota</taxon>
        <taxon>Gammaproteobacteria</taxon>
        <taxon>Moraxellales</taxon>
        <taxon>Moraxellaceae</taxon>
        <taxon>Moraxella</taxon>
    </lineage>
</organism>
<dbReference type="PANTHER" id="PTHR36173">
    <property type="entry name" value="RIBONUCLEASE VAPC16-RELATED"/>
    <property type="match status" value="1"/>
</dbReference>
<evidence type="ECO:0000313" key="4">
    <source>
        <dbReference type="Proteomes" id="UP000190435"/>
    </source>
</evidence>